<evidence type="ECO:0000313" key="5">
    <source>
        <dbReference type="Proteomes" id="UP000323392"/>
    </source>
</evidence>
<protein>
    <submittedName>
        <fullName evidence="2">Uncharacterized protein</fullName>
    </submittedName>
</protein>
<proteinExistence type="predicted"/>
<evidence type="ECO:0000313" key="4">
    <source>
        <dbReference type="Proteomes" id="UP000092605"/>
    </source>
</evidence>
<keyword evidence="1" id="KW-0812">Transmembrane</keyword>
<keyword evidence="5" id="KW-1185">Reference proteome</keyword>
<gene>
    <name evidence="2" type="ORF">JWYL7_0603</name>
    <name evidence="3" type="ORF">SAMN05661008_01757</name>
</gene>
<keyword evidence="1" id="KW-0472">Membrane</keyword>
<keyword evidence="1" id="KW-1133">Transmembrane helix</keyword>
<dbReference type="Proteomes" id="UP000323392">
    <property type="component" value="Unassembled WGS sequence"/>
</dbReference>
<evidence type="ECO:0000313" key="2">
    <source>
        <dbReference type="EMBL" id="KXZ39528.1"/>
    </source>
</evidence>
<dbReference type="Proteomes" id="UP000092605">
    <property type="component" value="Unassembled WGS sequence"/>
</dbReference>
<dbReference type="STRING" id="1121328.JWYL7_0603"/>
<dbReference type="OrthoDB" id="1757644at2"/>
<name>A0A150FPP4_CLOPD</name>
<dbReference type="AlphaFoldDB" id="A0A150FPP4"/>
<evidence type="ECO:0000256" key="1">
    <source>
        <dbReference type="SAM" id="Phobius"/>
    </source>
</evidence>
<sequence>MISGLIDLMYKEVIKTRLNQMEKVDPCSVKVKHNTKIVNKIDNVTIKFIKLGLCLLFFSIIFRGNIYLSTISFLIYLIYRKMYKRKINSYLNLTKTKVQVKTKPVFTESIKNKIKGMFIILILLTFSQYKGFYVAILMIVFMFTILDIYSNIKSENKMIIKGEKNELFDN</sequence>
<dbReference type="EMBL" id="LSFY01000001">
    <property type="protein sequence ID" value="KXZ39528.1"/>
    <property type="molecule type" value="Genomic_DNA"/>
</dbReference>
<dbReference type="PATRIC" id="fig|1121328.3.peg.605"/>
<reference evidence="2 4" key="1">
    <citation type="submission" date="2016-02" db="EMBL/GenBank/DDBJ databases">
        <title>Draft genome sequence for Clostridium paradoxum JW-YL-7.</title>
        <authorList>
            <person name="Utturkar S.M."/>
            <person name="Lancaster A."/>
            <person name="Poole F.L."/>
            <person name="Adams M.W."/>
            <person name="Brown S.D."/>
        </authorList>
    </citation>
    <scope>NUCLEOTIDE SEQUENCE [LARGE SCALE GENOMIC DNA]</scope>
    <source>
        <strain evidence="2 4">JW-YL-7</strain>
    </source>
</reference>
<comment type="caution">
    <text evidence="2">The sequence shown here is derived from an EMBL/GenBank/DDBJ whole genome shotgun (WGS) entry which is preliminary data.</text>
</comment>
<dbReference type="EMBL" id="FRBG01000018">
    <property type="protein sequence ID" value="SHL25467.1"/>
    <property type="molecule type" value="Genomic_DNA"/>
</dbReference>
<evidence type="ECO:0000313" key="3">
    <source>
        <dbReference type="EMBL" id="SHL25467.1"/>
    </source>
</evidence>
<organism evidence="2 4">
    <name type="scientific">Alkalithermobacter thermoalcaliphilus JW-YL-7 = DSM 7308</name>
    <dbReference type="NCBI Taxonomy" id="1121328"/>
    <lineage>
        <taxon>Bacteria</taxon>
        <taxon>Bacillati</taxon>
        <taxon>Bacillota</taxon>
        <taxon>Clostridia</taxon>
        <taxon>Peptostreptococcales</taxon>
        <taxon>Tepidibacteraceae</taxon>
        <taxon>Alkalithermobacter</taxon>
    </lineage>
</organism>
<reference evidence="3 5" key="2">
    <citation type="submission" date="2016-11" db="EMBL/GenBank/DDBJ databases">
        <authorList>
            <person name="Varghese N."/>
            <person name="Submissions S."/>
        </authorList>
    </citation>
    <scope>NUCLEOTIDE SEQUENCE [LARGE SCALE GENOMIC DNA]</scope>
    <source>
        <strain evidence="3 5">DSM 7308</strain>
    </source>
</reference>
<accession>A0A150FPP4</accession>
<dbReference type="RefSeq" id="WP_066068870.1">
    <property type="nucleotide sequence ID" value="NZ_FRBG01000018.1"/>
</dbReference>
<feature type="transmembrane region" description="Helical" evidence="1">
    <location>
        <begin position="55"/>
        <end position="79"/>
    </location>
</feature>